<organism evidence="6 7">
    <name type="scientific">Cymbomonas tetramitiformis</name>
    <dbReference type="NCBI Taxonomy" id="36881"/>
    <lineage>
        <taxon>Eukaryota</taxon>
        <taxon>Viridiplantae</taxon>
        <taxon>Chlorophyta</taxon>
        <taxon>Pyramimonadophyceae</taxon>
        <taxon>Pyramimonadales</taxon>
        <taxon>Pyramimonadaceae</taxon>
        <taxon>Cymbomonas</taxon>
    </lineage>
</organism>
<evidence type="ECO:0008006" key="8">
    <source>
        <dbReference type="Google" id="ProtNLM"/>
    </source>
</evidence>
<protein>
    <recommendedName>
        <fullName evidence="8">THO complex subunit 5</fullName>
    </recommendedName>
</protein>
<evidence type="ECO:0000256" key="2">
    <source>
        <dbReference type="ARBA" id="ARBA00008044"/>
    </source>
</evidence>
<evidence type="ECO:0000256" key="5">
    <source>
        <dbReference type="SAM" id="MobiDB-lite"/>
    </source>
</evidence>
<name>A0AAE0FHP0_9CHLO</name>
<dbReference type="GO" id="GO:0006406">
    <property type="term" value="P:mRNA export from nucleus"/>
    <property type="evidence" value="ECO:0007669"/>
    <property type="project" value="TreeGrafter"/>
</dbReference>
<reference evidence="6 7" key="1">
    <citation type="journal article" date="2015" name="Genome Biol. Evol.">
        <title>Comparative Genomics of a Bacterivorous Green Alga Reveals Evolutionary Causalities and Consequences of Phago-Mixotrophic Mode of Nutrition.</title>
        <authorList>
            <person name="Burns J.A."/>
            <person name="Paasch A."/>
            <person name="Narechania A."/>
            <person name="Kim E."/>
        </authorList>
    </citation>
    <scope>NUCLEOTIDE SEQUENCE [LARGE SCALE GENOMIC DNA]</scope>
    <source>
        <strain evidence="6 7">PLY_AMNH</strain>
    </source>
</reference>
<evidence type="ECO:0000256" key="1">
    <source>
        <dbReference type="ARBA" id="ARBA00004123"/>
    </source>
</evidence>
<comment type="similarity">
    <text evidence="2">Belongs to the THOC5 family.</text>
</comment>
<keyword evidence="4" id="KW-0175">Coiled coil</keyword>
<evidence type="ECO:0000256" key="4">
    <source>
        <dbReference type="SAM" id="Coils"/>
    </source>
</evidence>
<dbReference type="GO" id="GO:0003729">
    <property type="term" value="F:mRNA binding"/>
    <property type="evidence" value="ECO:0007669"/>
    <property type="project" value="TreeGrafter"/>
</dbReference>
<dbReference type="AlphaFoldDB" id="A0AAE0FHP0"/>
<feature type="coiled-coil region" evidence="4">
    <location>
        <begin position="148"/>
        <end position="175"/>
    </location>
</feature>
<dbReference type="PANTHER" id="PTHR13375">
    <property type="entry name" value="FMS INTERACTING PROTEIN"/>
    <property type="match status" value="1"/>
</dbReference>
<dbReference type="Proteomes" id="UP001190700">
    <property type="component" value="Unassembled WGS sequence"/>
</dbReference>
<accession>A0AAE0FHP0</accession>
<dbReference type="Pfam" id="PF09766">
    <property type="entry name" value="FmiP_Thoc5"/>
    <property type="match status" value="1"/>
</dbReference>
<dbReference type="GO" id="GO:0000445">
    <property type="term" value="C:THO complex part of transcription export complex"/>
    <property type="evidence" value="ECO:0007669"/>
    <property type="project" value="TreeGrafter"/>
</dbReference>
<comment type="subcellular location">
    <subcellularLocation>
        <location evidence="1">Nucleus</location>
    </subcellularLocation>
</comment>
<dbReference type="EMBL" id="LGRX02018704">
    <property type="protein sequence ID" value="KAK3259476.1"/>
    <property type="molecule type" value="Genomic_DNA"/>
</dbReference>
<keyword evidence="7" id="KW-1185">Reference proteome</keyword>
<dbReference type="PANTHER" id="PTHR13375:SF3">
    <property type="entry name" value="THO COMPLEX SUBUNIT 5 HOMOLOG"/>
    <property type="match status" value="1"/>
</dbReference>
<comment type="caution">
    <text evidence="6">The sequence shown here is derived from an EMBL/GenBank/DDBJ whole genome shotgun (WGS) entry which is preliminary data.</text>
</comment>
<proteinExistence type="inferred from homology"/>
<gene>
    <name evidence="6" type="ORF">CYMTET_31528</name>
</gene>
<keyword evidence="3" id="KW-0539">Nucleus</keyword>
<evidence type="ECO:0000256" key="3">
    <source>
        <dbReference type="ARBA" id="ARBA00023242"/>
    </source>
</evidence>
<evidence type="ECO:0000313" key="6">
    <source>
        <dbReference type="EMBL" id="KAK3259476.1"/>
    </source>
</evidence>
<dbReference type="InterPro" id="IPR019163">
    <property type="entry name" value="THO_Thoc5"/>
</dbReference>
<sequence length="741" mass="82873">MVQSELVSACEKLRATVQELAALKSKGDKALQSKVMEGAMLMVDFKQLNHELYLGLEELKNKTQTTKKELDHNNLQLQNLLYQKSHYMKEIKSCKEFKSKFTDEEIDKLPLEDFVKLAPPEQRQGANGEDLDEHSLELARLAFELQQRKDLCLKLQELQSRKKALSETVSLKRKTLDGLGEQLGALKRASLPLQQYLEMPVGKKAKQKKLAALLPQPLYILYTQLLAVEEVFNEPMTVKIHGSSREADTYIQKQISREASLTNNEGVHKVEDEMEEDEDGRRSKRTKSEIVDLYEAFPLTITLELKTSEEEILTVLTFDYLTRLHIICVKCDNDPEKNFLVNLFPEDDGCDTPNQANKVLEPNFVFDKSRTSRPYRWANHLAGLDFLPSTASGSLPAESSLAAEKGISAYREQQRVRRVVAALRLRCGARAKLKVQLTALEDLQPPHTYLNGGFFDQLCIPKCTLRTWKELKPDREVEQPSVQEVEASKETVTPMRPRPGLSRLMSEAGELGDGAPEDGELPDGVDEEGLLMSPLGVATPASAKSVQKFGGSVRTPSSRRELNGVEEMDAEKVSEEVVPGATSSEGTKHFCAVLRSGREKVELQALVEVPSDYPTNPPSFRLSLKRGPSPMPLPASSFSGSGGGEVPLRGVQSSVPEATNDLVSMQQEVNIRCPSILPTADRFEMLSFQLMCLMGCMDKHAEYDPWAGAQRDVRSDGPTNMRVCRGRDRHKILVTTFLEKN</sequence>
<feature type="region of interest" description="Disordered" evidence="5">
    <location>
        <begin position="475"/>
        <end position="523"/>
    </location>
</feature>
<evidence type="ECO:0000313" key="7">
    <source>
        <dbReference type="Proteomes" id="UP001190700"/>
    </source>
</evidence>